<proteinExistence type="predicted"/>
<comment type="caution">
    <text evidence="1">The sequence shown here is derived from an EMBL/GenBank/DDBJ whole genome shotgun (WGS) entry which is preliminary data.</text>
</comment>
<name>A0A2P6MRL9_9EUKA</name>
<dbReference type="EMBL" id="MDYQ01000470">
    <property type="protein sequence ID" value="PRP74343.1"/>
    <property type="molecule type" value="Genomic_DNA"/>
</dbReference>
<reference evidence="1 2" key="1">
    <citation type="journal article" date="2018" name="Genome Biol. Evol.">
        <title>Multiple Roots of Fruiting Body Formation in Amoebozoa.</title>
        <authorList>
            <person name="Hillmann F."/>
            <person name="Forbes G."/>
            <person name="Novohradska S."/>
            <person name="Ferling I."/>
            <person name="Riege K."/>
            <person name="Groth M."/>
            <person name="Westermann M."/>
            <person name="Marz M."/>
            <person name="Spaller T."/>
            <person name="Winckler T."/>
            <person name="Schaap P."/>
            <person name="Glockner G."/>
        </authorList>
    </citation>
    <scope>NUCLEOTIDE SEQUENCE [LARGE SCALE GENOMIC DNA]</scope>
    <source>
        <strain evidence="1 2">Jena</strain>
    </source>
</reference>
<evidence type="ECO:0000313" key="2">
    <source>
        <dbReference type="Proteomes" id="UP000241769"/>
    </source>
</evidence>
<organism evidence="1 2">
    <name type="scientific">Planoprotostelium fungivorum</name>
    <dbReference type="NCBI Taxonomy" id="1890364"/>
    <lineage>
        <taxon>Eukaryota</taxon>
        <taxon>Amoebozoa</taxon>
        <taxon>Evosea</taxon>
        <taxon>Variosea</taxon>
        <taxon>Cavosteliida</taxon>
        <taxon>Cavosteliaceae</taxon>
        <taxon>Planoprotostelium</taxon>
    </lineage>
</organism>
<protein>
    <submittedName>
        <fullName evidence="1">Uncharacterized protein</fullName>
    </submittedName>
</protein>
<dbReference type="Proteomes" id="UP000241769">
    <property type="component" value="Unassembled WGS sequence"/>
</dbReference>
<keyword evidence="2" id="KW-1185">Reference proteome</keyword>
<evidence type="ECO:0000313" key="1">
    <source>
        <dbReference type="EMBL" id="PRP74343.1"/>
    </source>
</evidence>
<dbReference type="AlphaFoldDB" id="A0A2P6MRL9"/>
<dbReference type="InParanoid" id="A0A2P6MRL9"/>
<accession>A0A2P6MRL9</accession>
<sequence>MDHFSPDYWNMHDKKISDPNAWTPTRKTKSRVQVHGNNSKDIDFSMRNSYNANLTKKREHGANERRHLQLDTFGRIMVIVLKQRTAVSSKQSGVIVQQDATRQAGDMMLAFYLVTPRPPSTQFHTEDLITLPNIQLLYKTTIMSQKLFIAVYCACLIHSPGRSLSHICCGKQLGDSISSDRSNLALILGVLKQYCSAEESDDPYTMYLWSQIDPIVVDKAKAI</sequence>
<gene>
    <name evidence="1" type="ORF">PROFUN_16107</name>
</gene>